<dbReference type="EMBL" id="JANKHG010000018">
    <property type="protein sequence ID" value="MCR2747125.1"/>
    <property type="molecule type" value="Genomic_DNA"/>
</dbReference>
<dbReference type="InterPro" id="IPR002586">
    <property type="entry name" value="CobQ/CobB/MinD/ParA_Nub-bd_dom"/>
</dbReference>
<comment type="caution">
    <text evidence="2">The sequence shown here is derived from an EMBL/GenBank/DDBJ whole genome shotgun (WGS) entry which is preliminary data.</text>
</comment>
<dbReference type="PANTHER" id="PTHR13696:SF96">
    <property type="entry name" value="COBQ_COBB_MIND_PARA NUCLEOTIDE BINDING DOMAIN-CONTAINING PROTEIN"/>
    <property type="match status" value="1"/>
</dbReference>
<dbReference type="PANTHER" id="PTHR13696">
    <property type="entry name" value="P-LOOP CONTAINING NUCLEOSIDE TRIPHOSPHATE HYDROLASE"/>
    <property type="match status" value="1"/>
</dbReference>
<organism evidence="2 3">
    <name type="scientific">Limnobacter parvus</name>
    <dbReference type="NCBI Taxonomy" id="2939690"/>
    <lineage>
        <taxon>Bacteria</taxon>
        <taxon>Pseudomonadati</taxon>
        <taxon>Pseudomonadota</taxon>
        <taxon>Betaproteobacteria</taxon>
        <taxon>Burkholderiales</taxon>
        <taxon>Burkholderiaceae</taxon>
        <taxon>Limnobacter</taxon>
    </lineage>
</organism>
<dbReference type="Pfam" id="PF01656">
    <property type="entry name" value="CbiA"/>
    <property type="match status" value="1"/>
</dbReference>
<accession>A0ABT1XIM6</accession>
<protein>
    <submittedName>
        <fullName evidence="2">ParA family protein</fullName>
    </submittedName>
</protein>
<feature type="domain" description="CobQ/CobB/MinD/ParA nucleotide binding" evidence="1">
    <location>
        <begin position="4"/>
        <end position="183"/>
    </location>
</feature>
<dbReference type="PIRSF" id="PIRSF009320">
    <property type="entry name" value="Nuc_binding_HP_1000"/>
    <property type="match status" value="1"/>
</dbReference>
<dbReference type="Gene3D" id="3.40.50.300">
    <property type="entry name" value="P-loop containing nucleotide triphosphate hydrolases"/>
    <property type="match status" value="1"/>
</dbReference>
<dbReference type="Proteomes" id="UP001165267">
    <property type="component" value="Unassembled WGS sequence"/>
</dbReference>
<dbReference type="InterPro" id="IPR050678">
    <property type="entry name" value="DNA_Partitioning_ATPase"/>
</dbReference>
<reference evidence="2" key="1">
    <citation type="submission" date="2022-07" db="EMBL/GenBank/DDBJ databases">
        <authorList>
            <person name="Xamxidin M."/>
        </authorList>
    </citation>
    <scope>NUCLEOTIDE SEQUENCE</scope>
    <source>
        <strain evidence="2">YS8-69</strain>
    </source>
</reference>
<name>A0ABT1XIM6_9BURK</name>
<sequence>MKTIIVASRKGGVGKSTVCINLAVNALQSTKKKVALLDLDPQRSLGVWFDARKSNPEVKSKRLSLIESDKADFALELEHLKDSGHEFVFIDTPPIDKAWLARVMAFSDLLVIPTKASLFDMAAVVPTIEAATQKNIPVRWLLSGVVLPRAEVKAVAEELLKIAKVCPGVVKELSDVVRATQAGLGISEFNPESPASRAYYLNWLDIELELSKTSRFKHNF</sequence>
<proteinExistence type="predicted"/>
<evidence type="ECO:0000313" key="2">
    <source>
        <dbReference type="EMBL" id="MCR2747125.1"/>
    </source>
</evidence>
<dbReference type="InterPro" id="IPR027417">
    <property type="entry name" value="P-loop_NTPase"/>
</dbReference>
<dbReference type="CDD" id="cd02042">
    <property type="entry name" value="ParAB_family"/>
    <property type="match status" value="1"/>
</dbReference>
<keyword evidence="3" id="KW-1185">Reference proteome</keyword>
<evidence type="ECO:0000259" key="1">
    <source>
        <dbReference type="Pfam" id="PF01656"/>
    </source>
</evidence>
<gene>
    <name evidence="2" type="ORF">NSP04_10750</name>
</gene>
<evidence type="ECO:0000313" key="3">
    <source>
        <dbReference type="Proteomes" id="UP001165267"/>
    </source>
</evidence>
<dbReference type="SUPFAM" id="SSF52540">
    <property type="entry name" value="P-loop containing nucleoside triphosphate hydrolases"/>
    <property type="match status" value="1"/>
</dbReference>